<dbReference type="Proteomes" id="UP000313359">
    <property type="component" value="Unassembled WGS sequence"/>
</dbReference>
<keyword evidence="2" id="KW-1133">Transmembrane helix</keyword>
<reference evidence="3" key="1">
    <citation type="journal article" date="2018" name="Genome Biol. Evol.">
        <title>Genomics and development of Lentinus tigrinus, a white-rot wood-decaying mushroom with dimorphic fruiting bodies.</title>
        <authorList>
            <person name="Wu B."/>
            <person name="Xu Z."/>
            <person name="Knudson A."/>
            <person name="Carlson A."/>
            <person name="Chen N."/>
            <person name="Kovaka S."/>
            <person name="LaButti K."/>
            <person name="Lipzen A."/>
            <person name="Pennachio C."/>
            <person name="Riley R."/>
            <person name="Schakwitz W."/>
            <person name="Umezawa K."/>
            <person name="Ohm R.A."/>
            <person name="Grigoriev I.V."/>
            <person name="Nagy L.G."/>
            <person name="Gibbons J."/>
            <person name="Hibbett D."/>
        </authorList>
    </citation>
    <scope>NUCLEOTIDE SEQUENCE [LARGE SCALE GENOMIC DNA]</scope>
    <source>
        <strain evidence="3">ALCF2SS1-6</strain>
    </source>
</reference>
<dbReference type="EMBL" id="ML122329">
    <property type="protein sequence ID" value="RPD53131.1"/>
    <property type="molecule type" value="Genomic_DNA"/>
</dbReference>
<proteinExistence type="predicted"/>
<feature type="region of interest" description="Disordered" evidence="1">
    <location>
        <begin position="1"/>
        <end position="37"/>
    </location>
</feature>
<feature type="transmembrane region" description="Helical" evidence="2">
    <location>
        <begin position="102"/>
        <end position="120"/>
    </location>
</feature>
<keyword evidence="4" id="KW-1185">Reference proteome</keyword>
<evidence type="ECO:0000256" key="1">
    <source>
        <dbReference type="SAM" id="MobiDB-lite"/>
    </source>
</evidence>
<evidence type="ECO:0000313" key="3">
    <source>
        <dbReference type="EMBL" id="RPD53131.1"/>
    </source>
</evidence>
<evidence type="ECO:0000256" key="2">
    <source>
        <dbReference type="SAM" id="Phobius"/>
    </source>
</evidence>
<name>A0A5C2RPR6_9APHY</name>
<accession>A0A5C2RPR6</accession>
<sequence length="337" mass="36170">MTRSACKYHRDSPISGAEQTVDSVRHDSTSESTLTGPSSLEATVHRAANHILARIPSVTSISATIKSTSSTLVDAESVASNRSDASRPSTSSGTRREVLRDCATLCFYFLYMIGVPQGLHNAFNSLVGYAILHLTRPDDAAYGVSVVTAALTGLVGAVTFNAIIWGPVVLMILLAILWCAIHACVRALISPPPPPRSPSPSLPSPPLAPLPPARPLGDPLTPSPQDWYDDPEKRENSPVRTQIWGAFPLWWSLPLCAARATAMGALGAALLKHSAFLPMSARHAAITNVVGATVLYVPRGAVAVVWRVLLVREYHAFQVRLGCKKPRLVSWCRGCNE</sequence>
<dbReference type="AlphaFoldDB" id="A0A5C2RPR6"/>
<keyword evidence="2" id="KW-0472">Membrane</keyword>
<feature type="transmembrane region" description="Helical" evidence="2">
    <location>
        <begin position="140"/>
        <end position="161"/>
    </location>
</feature>
<feature type="transmembrane region" description="Helical" evidence="2">
    <location>
        <begin position="168"/>
        <end position="189"/>
    </location>
</feature>
<protein>
    <submittedName>
        <fullName evidence="3">Uncharacterized protein</fullName>
    </submittedName>
</protein>
<organism evidence="3 4">
    <name type="scientific">Lentinus tigrinus ALCF2SS1-6</name>
    <dbReference type="NCBI Taxonomy" id="1328759"/>
    <lineage>
        <taxon>Eukaryota</taxon>
        <taxon>Fungi</taxon>
        <taxon>Dikarya</taxon>
        <taxon>Basidiomycota</taxon>
        <taxon>Agaricomycotina</taxon>
        <taxon>Agaricomycetes</taxon>
        <taxon>Polyporales</taxon>
        <taxon>Polyporaceae</taxon>
        <taxon>Lentinus</taxon>
    </lineage>
</organism>
<feature type="transmembrane region" description="Helical" evidence="2">
    <location>
        <begin position="249"/>
        <end position="271"/>
    </location>
</feature>
<keyword evidence="2" id="KW-0812">Transmembrane</keyword>
<gene>
    <name evidence="3" type="ORF">L227DRAFT_420915</name>
</gene>
<dbReference type="OrthoDB" id="10541869at2759"/>
<evidence type="ECO:0000313" key="4">
    <source>
        <dbReference type="Proteomes" id="UP000313359"/>
    </source>
</evidence>